<dbReference type="AlphaFoldDB" id="A0A024FUU7"/>
<dbReference type="InParanoid" id="A0A024FUU7"/>
<name>A0A024FUU7_9STRA</name>
<reference evidence="1 2" key="1">
    <citation type="submission" date="2012-05" db="EMBL/GenBank/DDBJ databases">
        <title>Recombination and specialization in a pathogen metapopulation.</title>
        <authorList>
            <person name="Gardiner A."/>
            <person name="Kemen E."/>
            <person name="Schultz-Larsen T."/>
            <person name="MacLean D."/>
            <person name="Van Oosterhout C."/>
            <person name="Jones J.D.G."/>
        </authorList>
    </citation>
    <scope>NUCLEOTIDE SEQUENCE [LARGE SCALE GENOMIC DNA]</scope>
    <source>
        <strain evidence="1 2">Ac Nc2</strain>
    </source>
</reference>
<protein>
    <submittedName>
        <fullName evidence="1">Uncharacterized protein</fullName>
    </submittedName>
</protein>
<evidence type="ECO:0000313" key="1">
    <source>
        <dbReference type="EMBL" id="CCI10816.1"/>
    </source>
</evidence>
<dbReference type="Proteomes" id="UP000053237">
    <property type="component" value="Unassembled WGS sequence"/>
</dbReference>
<organism evidence="1 2">
    <name type="scientific">Albugo candida</name>
    <dbReference type="NCBI Taxonomy" id="65357"/>
    <lineage>
        <taxon>Eukaryota</taxon>
        <taxon>Sar</taxon>
        <taxon>Stramenopiles</taxon>
        <taxon>Oomycota</taxon>
        <taxon>Peronosporomycetes</taxon>
        <taxon>Albuginales</taxon>
        <taxon>Albuginaceae</taxon>
        <taxon>Albugo</taxon>
    </lineage>
</organism>
<accession>A0A024FUU7</accession>
<proteinExistence type="predicted"/>
<comment type="caution">
    <text evidence="1">The sequence shown here is derived from an EMBL/GenBank/DDBJ whole genome shotgun (WGS) entry which is preliminary data.</text>
</comment>
<keyword evidence="2" id="KW-1185">Reference proteome</keyword>
<dbReference type="EMBL" id="CAIX01000419">
    <property type="protein sequence ID" value="CCI10816.1"/>
    <property type="molecule type" value="Genomic_DNA"/>
</dbReference>
<evidence type="ECO:0000313" key="2">
    <source>
        <dbReference type="Proteomes" id="UP000053237"/>
    </source>
</evidence>
<sequence>MQIENFAEPLEIQLQLKLKVKILKTPGEYIMALVLYDSDRNKDSLRRCLSSTEYGAISVSNPFKYELFKDVGLDDAEQISYYEPEKKNYDEDVTRNAQIFRKKGHGLNPGKFLDLAEEGVYSFASRPPSLVFEPIYSEITYGNLLFRNQNIAISFGNNQVSVPRKVYDEIKEQNEKEPRFDSLKNRLYIGKIAVGAESGNSEEKFKYDMGECPHLISFSELIPDDESKWVLGLELLGNHNINVKIQRETKTYQILFPQKKRNRASTSSKSKIDRYLTC</sequence>
<gene>
    <name evidence="1" type="ORF">BN9_117860</name>
</gene>